<sequence length="59" mass="6831">MSQLNKKINTIKANTRTWTYYLNKVPIFRLPTHISDPVDAVCPICRVGKFKISKPSIKR</sequence>
<reference evidence="1" key="1">
    <citation type="journal article" date="2023" name="Insect Mol. Biol.">
        <title>Genome sequencing provides insights into the evolution of gene families encoding plant cell wall-degrading enzymes in longhorned beetles.</title>
        <authorList>
            <person name="Shin N.R."/>
            <person name="Okamura Y."/>
            <person name="Kirsch R."/>
            <person name="Pauchet Y."/>
        </authorList>
    </citation>
    <scope>NUCLEOTIDE SEQUENCE</scope>
    <source>
        <strain evidence="1">AMC_N1</strain>
    </source>
</reference>
<dbReference type="AlphaFoldDB" id="A0AAV8X6T3"/>
<dbReference type="Proteomes" id="UP001162162">
    <property type="component" value="Unassembled WGS sequence"/>
</dbReference>
<name>A0AAV8X6T3_9CUCU</name>
<keyword evidence="2" id="KW-1185">Reference proteome</keyword>
<gene>
    <name evidence="1" type="ORF">NQ318_015751</name>
</gene>
<protein>
    <submittedName>
        <fullName evidence="1">Uncharacterized protein</fullName>
    </submittedName>
</protein>
<organism evidence="1 2">
    <name type="scientific">Aromia moschata</name>
    <dbReference type="NCBI Taxonomy" id="1265417"/>
    <lineage>
        <taxon>Eukaryota</taxon>
        <taxon>Metazoa</taxon>
        <taxon>Ecdysozoa</taxon>
        <taxon>Arthropoda</taxon>
        <taxon>Hexapoda</taxon>
        <taxon>Insecta</taxon>
        <taxon>Pterygota</taxon>
        <taxon>Neoptera</taxon>
        <taxon>Endopterygota</taxon>
        <taxon>Coleoptera</taxon>
        <taxon>Polyphaga</taxon>
        <taxon>Cucujiformia</taxon>
        <taxon>Chrysomeloidea</taxon>
        <taxon>Cerambycidae</taxon>
        <taxon>Cerambycinae</taxon>
        <taxon>Callichromatini</taxon>
        <taxon>Aromia</taxon>
    </lineage>
</organism>
<proteinExistence type="predicted"/>
<accession>A0AAV8X6T3</accession>
<evidence type="ECO:0000313" key="1">
    <source>
        <dbReference type="EMBL" id="KAJ8934139.1"/>
    </source>
</evidence>
<comment type="caution">
    <text evidence="1">The sequence shown here is derived from an EMBL/GenBank/DDBJ whole genome shotgun (WGS) entry which is preliminary data.</text>
</comment>
<dbReference type="EMBL" id="JAPWTK010001094">
    <property type="protein sequence ID" value="KAJ8934139.1"/>
    <property type="molecule type" value="Genomic_DNA"/>
</dbReference>
<evidence type="ECO:0000313" key="2">
    <source>
        <dbReference type="Proteomes" id="UP001162162"/>
    </source>
</evidence>